<proteinExistence type="predicted"/>
<dbReference type="Proteomes" id="UP001465668">
    <property type="component" value="Unassembled WGS sequence"/>
</dbReference>
<dbReference type="EMBL" id="JARVKM010000033">
    <property type="protein sequence ID" value="KAK9775623.1"/>
    <property type="molecule type" value="Genomic_DNA"/>
</dbReference>
<reference evidence="1 2" key="1">
    <citation type="submission" date="2024-02" db="EMBL/GenBank/DDBJ databases">
        <title>First draft genome assembly of two strains of Seiridium cardinale.</title>
        <authorList>
            <person name="Emiliani G."/>
            <person name="Scali E."/>
        </authorList>
    </citation>
    <scope>NUCLEOTIDE SEQUENCE [LARGE SCALE GENOMIC DNA]</scope>
    <source>
        <strain evidence="1 2">BM-138-000479</strain>
    </source>
</reference>
<evidence type="ECO:0000313" key="1">
    <source>
        <dbReference type="EMBL" id="KAK9775623.1"/>
    </source>
</evidence>
<accession>A0ABR2XP84</accession>
<gene>
    <name evidence="1" type="ORF">SCAR479_07730</name>
</gene>
<keyword evidence="2" id="KW-1185">Reference proteome</keyword>
<comment type="caution">
    <text evidence="1">The sequence shown here is derived from an EMBL/GenBank/DDBJ whole genome shotgun (WGS) entry which is preliminary data.</text>
</comment>
<organism evidence="1 2">
    <name type="scientific">Seiridium cardinale</name>
    <dbReference type="NCBI Taxonomy" id="138064"/>
    <lineage>
        <taxon>Eukaryota</taxon>
        <taxon>Fungi</taxon>
        <taxon>Dikarya</taxon>
        <taxon>Ascomycota</taxon>
        <taxon>Pezizomycotina</taxon>
        <taxon>Sordariomycetes</taxon>
        <taxon>Xylariomycetidae</taxon>
        <taxon>Amphisphaeriales</taxon>
        <taxon>Sporocadaceae</taxon>
        <taxon>Seiridium</taxon>
    </lineage>
</organism>
<evidence type="ECO:0000313" key="2">
    <source>
        <dbReference type="Proteomes" id="UP001465668"/>
    </source>
</evidence>
<name>A0ABR2XP84_9PEZI</name>
<protein>
    <submittedName>
        <fullName evidence="1">Uncharacterized protein</fullName>
    </submittedName>
</protein>
<sequence length="254" mass="29442">MNVDLIIAKLFCKAKFKKMVALQTKPESTHYASTLGESLIDIEPEYDQQTREPPTQAGNGQLFARYEAQTSTFLTIIPVAERMMSRQPWVGEMWIKCDDVPMLMREGLNITSANLVLEEGYIDLHQGPEKFRVQPGWHLTRHFYLRDVQQEPPRWVAVLQAHSDSLTALRDIRLDTISFRNVNSAYAYGVSGKSVYQYTRWAPDEAFNAIYDDMPLEGWWPWPRREPPNTNQPTFEVLHGAHKIFRLNPKRGIF</sequence>